<name>A0A8X7C9Q2_9ARAC</name>
<keyword evidence="2" id="KW-1185">Reference proteome</keyword>
<comment type="caution">
    <text evidence="1">The sequence shown here is derived from an EMBL/GenBank/DDBJ whole genome shotgun (WGS) entry which is preliminary data.</text>
</comment>
<gene>
    <name evidence="1" type="primary">TY3B-I_1257</name>
    <name evidence="1" type="ORF">TNIN_103731</name>
</gene>
<protein>
    <submittedName>
        <fullName evidence="1">Transposon Ty3-I Gag-Pol polyprotein</fullName>
    </submittedName>
</protein>
<dbReference type="OrthoDB" id="10056424at2759"/>
<dbReference type="AlphaFoldDB" id="A0A8X7C9Q2"/>
<dbReference type="Proteomes" id="UP000886998">
    <property type="component" value="Unassembled WGS sequence"/>
</dbReference>
<reference evidence="1" key="1">
    <citation type="submission" date="2020-08" db="EMBL/GenBank/DDBJ databases">
        <title>Multicomponent nature underlies the extraordinary mechanical properties of spider dragline silk.</title>
        <authorList>
            <person name="Kono N."/>
            <person name="Nakamura H."/>
            <person name="Mori M."/>
            <person name="Yoshida Y."/>
            <person name="Ohtoshi R."/>
            <person name="Malay A.D."/>
            <person name="Moran D.A.P."/>
            <person name="Tomita M."/>
            <person name="Numata K."/>
            <person name="Arakawa K."/>
        </authorList>
    </citation>
    <scope>NUCLEOTIDE SEQUENCE</scope>
</reference>
<sequence length="90" mass="10153">MGWSFLKASGARIYCDRSELTLDDVEVTSEEVILKPLRLCVTKDCRLPAYSMMKIPVINRCREKSGNVIVEGSKLLALKREVFMPSMLAT</sequence>
<proteinExistence type="predicted"/>
<evidence type="ECO:0000313" key="1">
    <source>
        <dbReference type="EMBL" id="GFY61215.1"/>
    </source>
</evidence>
<accession>A0A8X7C9Q2</accession>
<evidence type="ECO:0000313" key="2">
    <source>
        <dbReference type="Proteomes" id="UP000886998"/>
    </source>
</evidence>
<organism evidence="1 2">
    <name type="scientific">Trichonephila inaurata madagascariensis</name>
    <dbReference type="NCBI Taxonomy" id="2747483"/>
    <lineage>
        <taxon>Eukaryota</taxon>
        <taxon>Metazoa</taxon>
        <taxon>Ecdysozoa</taxon>
        <taxon>Arthropoda</taxon>
        <taxon>Chelicerata</taxon>
        <taxon>Arachnida</taxon>
        <taxon>Araneae</taxon>
        <taxon>Araneomorphae</taxon>
        <taxon>Entelegynae</taxon>
        <taxon>Araneoidea</taxon>
        <taxon>Nephilidae</taxon>
        <taxon>Trichonephila</taxon>
        <taxon>Trichonephila inaurata</taxon>
    </lineage>
</organism>
<dbReference type="EMBL" id="BMAV01013505">
    <property type="protein sequence ID" value="GFY61215.1"/>
    <property type="molecule type" value="Genomic_DNA"/>
</dbReference>